<dbReference type="AlphaFoldDB" id="A0AAJ0G6I9"/>
<sequence length="573" mass="64292">MRDQEQAIPSSQNQSNTIAAAGPSDTPARPPITLRSTFKRHPHKFYYLGRVFRGVLPERAGDKAPKLADQAFITFDCFGKPVISKPRILIVVEQHPYFCIVVPVTTYDHRGLTKKLVIASQHAFVYTKHNGQAWSREDERRAPDMLPEFIEVVSDDPKDELLELCEGSMIDFGRPSTVHHNQETESFGNVINHHLSNLLQYFQAARAGPLTITQSLIPPLTLAPATQQTTYSRLSALLEGPRASIHKYISNNGGIEDEKDPDYHLQSKDFFRFGKVFRLLSWNEEPEDEASDLTDMVHGWAADGAPIVQMELRLLVIQEGIDSCQCLRISTYRGRGLSELPAGLLTTDHALTHTGKHVPSLSPKEQIVVEKEGPPAGSIRVKQSNREEKLQTSARILMTRIYDVQRDVKAKEFGYLASDSESRLEEMFNQLNPSSTVTIQRPEKKLYTPKHPHTSVSRTTPELELPTESKSNNAAGDNSEEDLPIASSSSDASDVPDSSLPSQMYRPNDDVALLTGKDASSPSPYFIRCRINTARLRRNILGKVVWVYTLKYPDHDGEYLGEACFEDRFLMPI</sequence>
<evidence type="ECO:0000259" key="2">
    <source>
        <dbReference type="Pfam" id="PF20233"/>
    </source>
</evidence>
<feature type="region of interest" description="Disordered" evidence="1">
    <location>
        <begin position="433"/>
        <end position="506"/>
    </location>
</feature>
<name>A0AAJ0G6I9_9PEZI</name>
<keyword evidence="4" id="KW-1185">Reference proteome</keyword>
<evidence type="ECO:0000313" key="3">
    <source>
        <dbReference type="EMBL" id="KAK3050777.1"/>
    </source>
</evidence>
<dbReference type="Pfam" id="PF20233">
    <property type="entry name" value="DUF6590"/>
    <property type="match status" value="2"/>
</dbReference>
<feature type="domain" description="DUF6590" evidence="2">
    <location>
        <begin position="44"/>
        <end position="199"/>
    </location>
</feature>
<protein>
    <recommendedName>
        <fullName evidence="2">DUF6590 domain-containing protein</fullName>
    </recommendedName>
</protein>
<feature type="compositionally biased region" description="Polar residues" evidence="1">
    <location>
        <begin position="7"/>
        <end position="18"/>
    </location>
</feature>
<comment type="caution">
    <text evidence="3">The sequence shown here is derived from an EMBL/GenBank/DDBJ whole genome shotgun (WGS) entry which is preliminary data.</text>
</comment>
<proteinExistence type="predicted"/>
<reference evidence="3" key="1">
    <citation type="submission" date="2023-04" db="EMBL/GenBank/DDBJ databases">
        <title>Black Yeasts Isolated from many extreme environments.</title>
        <authorList>
            <person name="Coleine C."/>
            <person name="Stajich J.E."/>
            <person name="Selbmann L."/>
        </authorList>
    </citation>
    <scope>NUCLEOTIDE SEQUENCE</scope>
    <source>
        <strain evidence="3">CCFEE 5312</strain>
    </source>
</reference>
<feature type="region of interest" description="Disordered" evidence="1">
    <location>
        <begin position="1"/>
        <end position="34"/>
    </location>
</feature>
<evidence type="ECO:0000313" key="4">
    <source>
        <dbReference type="Proteomes" id="UP001271007"/>
    </source>
</evidence>
<gene>
    <name evidence="3" type="ORF">LTR09_008143</name>
</gene>
<evidence type="ECO:0000256" key="1">
    <source>
        <dbReference type="SAM" id="MobiDB-lite"/>
    </source>
</evidence>
<dbReference type="InterPro" id="IPR046497">
    <property type="entry name" value="DUF6590"/>
</dbReference>
<accession>A0AAJ0G6I9</accession>
<dbReference type="EMBL" id="JAWDJX010000030">
    <property type="protein sequence ID" value="KAK3050777.1"/>
    <property type="molecule type" value="Genomic_DNA"/>
</dbReference>
<feature type="compositionally biased region" description="Low complexity" evidence="1">
    <location>
        <begin position="484"/>
        <end position="502"/>
    </location>
</feature>
<organism evidence="3 4">
    <name type="scientific">Extremus antarcticus</name>
    <dbReference type="NCBI Taxonomy" id="702011"/>
    <lineage>
        <taxon>Eukaryota</taxon>
        <taxon>Fungi</taxon>
        <taxon>Dikarya</taxon>
        <taxon>Ascomycota</taxon>
        <taxon>Pezizomycotina</taxon>
        <taxon>Dothideomycetes</taxon>
        <taxon>Dothideomycetidae</taxon>
        <taxon>Mycosphaerellales</taxon>
        <taxon>Extremaceae</taxon>
        <taxon>Extremus</taxon>
    </lineage>
</organism>
<feature type="domain" description="DUF6590" evidence="2">
    <location>
        <begin position="268"/>
        <end position="425"/>
    </location>
</feature>
<dbReference type="Proteomes" id="UP001271007">
    <property type="component" value="Unassembled WGS sequence"/>
</dbReference>